<evidence type="ECO:0000256" key="3">
    <source>
        <dbReference type="ARBA" id="ARBA00022475"/>
    </source>
</evidence>
<keyword evidence="7" id="KW-0249">Electron transport</keyword>
<evidence type="ECO:0000256" key="1">
    <source>
        <dbReference type="ARBA" id="ARBA00004162"/>
    </source>
</evidence>
<keyword evidence="14" id="KW-0614">Plasmid</keyword>
<gene>
    <name evidence="14" type="ORF">CFBP6624_26605</name>
</gene>
<feature type="chain" id="PRO_5042035226" evidence="12">
    <location>
        <begin position="21"/>
        <end position="127"/>
    </location>
</feature>
<keyword evidence="12" id="KW-0732">Signal</keyword>
<comment type="subcellular location">
    <subcellularLocation>
        <location evidence="1">Cell membrane</location>
        <topology evidence="1">Single-pass membrane protein</topology>
    </subcellularLocation>
</comment>
<dbReference type="EMBL" id="CP039909">
    <property type="protein sequence ID" value="QCM03747.1"/>
    <property type="molecule type" value="Genomic_DNA"/>
</dbReference>
<dbReference type="InterPro" id="IPR009056">
    <property type="entry name" value="Cyt_c-like_dom"/>
</dbReference>
<feature type="domain" description="Cytochrome c" evidence="13">
    <location>
        <begin position="22"/>
        <end position="125"/>
    </location>
</feature>
<dbReference type="SMR" id="A0AAE6BUN0"/>
<keyword evidence="9 11" id="KW-0408">Iron</keyword>
<keyword evidence="10" id="KW-0472">Membrane</keyword>
<dbReference type="SUPFAM" id="SSF46626">
    <property type="entry name" value="Cytochrome c"/>
    <property type="match status" value="1"/>
</dbReference>
<dbReference type="InterPro" id="IPR036909">
    <property type="entry name" value="Cyt_c-like_dom_sf"/>
</dbReference>
<keyword evidence="3" id="KW-1003">Cell membrane</keyword>
<evidence type="ECO:0000256" key="9">
    <source>
        <dbReference type="ARBA" id="ARBA00023004"/>
    </source>
</evidence>
<dbReference type="PRINTS" id="PR00604">
    <property type="entry name" value="CYTCHRMECIAB"/>
</dbReference>
<dbReference type="GO" id="GO:0020037">
    <property type="term" value="F:heme binding"/>
    <property type="evidence" value="ECO:0007669"/>
    <property type="project" value="InterPro"/>
</dbReference>
<evidence type="ECO:0000256" key="4">
    <source>
        <dbReference type="ARBA" id="ARBA00022617"/>
    </source>
</evidence>
<dbReference type="FunFam" id="1.10.760.10:FF:000026">
    <property type="entry name" value="Cytochrome C, membrane-bound"/>
    <property type="match status" value="1"/>
</dbReference>
<geneLocation type="plasmid" evidence="15">
    <name>patcfbp6624</name>
</geneLocation>
<dbReference type="Proteomes" id="UP000298646">
    <property type="component" value="Plasmid pAtCFBP6624"/>
</dbReference>
<evidence type="ECO:0000256" key="12">
    <source>
        <dbReference type="SAM" id="SignalP"/>
    </source>
</evidence>
<dbReference type="Pfam" id="PF00034">
    <property type="entry name" value="Cytochrom_C"/>
    <property type="match status" value="1"/>
</dbReference>
<dbReference type="Gene3D" id="1.10.760.10">
    <property type="entry name" value="Cytochrome c-like domain"/>
    <property type="match status" value="1"/>
</dbReference>
<keyword evidence="8" id="KW-1133">Transmembrane helix</keyword>
<dbReference type="GO" id="GO:0009055">
    <property type="term" value="F:electron transfer activity"/>
    <property type="evidence" value="ECO:0007669"/>
    <property type="project" value="InterPro"/>
</dbReference>
<feature type="signal peptide" evidence="12">
    <location>
        <begin position="1"/>
        <end position="20"/>
    </location>
</feature>
<keyword evidence="2" id="KW-0813">Transport</keyword>
<proteinExistence type="predicted"/>
<dbReference type="InterPro" id="IPR002327">
    <property type="entry name" value="Cyt_c_1A/1B"/>
</dbReference>
<evidence type="ECO:0000256" key="7">
    <source>
        <dbReference type="ARBA" id="ARBA00022982"/>
    </source>
</evidence>
<dbReference type="GO" id="GO:0046872">
    <property type="term" value="F:metal ion binding"/>
    <property type="evidence" value="ECO:0007669"/>
    <property type="project" value="UniProtKB-KW"/>
</dbReference>
<dbReference type="AlphaFoldDB" id="A0AAE6BUN0"/>
<sequence>MRKLFSIVSLCLIATSPAMAEGDAEKGAVVFKKCTACHAVGEGAANKVGPELNAIIGRKVAGVEGFNYSPAFKAKAEEGWTWDEAHLTEYLANPKAYIKGTKMAFAGLKKPEDVADVIAYLKTISTP</sequence>
<keyword evidence="4 11" id="KW-0349">Heme</keyword>
<name>A0AAE6BUN0_AGRTU</name>
<evidence type="ECO:0000256" key="8">
    <source>
        <dbReference type="ARBA" id="ARBA00022989"/>
    </source>
</evidence>
<evidence type="ECO:0000313" key="14">
    <source>
        <dbReference type="EMBL" id="QCM03747.1"/>
    </source>
</evidence>
<evidence type="ECO:0000259" key="13">
    <source>
        <dbReference type="PROSITE" id="PS51007"/>
    </source>
</evidence>
<evidence type="ECO:0000256" key="2">
    <source>
        <dbReference type="ARBA" id="ARBA00022448"/>
    </source>
</evidence>
<evidence type="ECO:0000313" key="15">
    <source>
        <dbReference type="Proteomes" id="UP000298646"/>
    </source>
</evidence>
<keyword evidence="5" id="KW-0812">Transmembrane</keyword>
<accession>A0AAE6BUN0</accession>
<evidence type="ECO:0000256" key="11">
    <source>
        <dbReference type="PROSITE-ProRule" id="PRU00433"/>
    </source>
</evidence>
<reference evidence="14 15" key="1">
    <citation type="submission" date="2019-04" db="EMBL/GenBank/DDBJ databases">
        <title>Complete genome sequence of Agrobacterium tumefaciens CFBP6624.</title>
        <authorList>
            <person name="Haryono M."/>
            <person name="Lin Y.-C."/>
            <person name="Lai E.-M."/>
            <person name="Kuo C.-H."/>
        </authorList>
    </citation>
    <scope>NUCLEOTIDE SEQUENCE [LARGE SCALE GENOMIC DNA]</scope>
    <source>
        <strain evidence="14 15">CFBP6624</strain>
        <plasmid evidence="15">patcfbp6624</plasmid>
    </source>
</reference>
<evidence type="ECO:0000256" key="6">
    <source>
        <dbReference type="ARBA" id="ARBA00022723"/>
    </source>
</evidence>
<organism evidence="14 15">
    <name type="scientific">Agrobacterium tumefaciens</name>
    <dbReference type="NCBI Taxonomy" id="358"/>
    <lineage>
        <taxon>Bacteria</taxon>
        <taxon>Pseudomonadati</taxon>
        <taxon>Pseudomonadota</taxon>
        <taxon>Alphaproteobacteria</taxon>
        <taxon>Hyphomicrobiales</taxon>
        <taxon>Rhizobiaceae</taxon>
        <taxon>Rhizobium/Agrobacterium group</taxon>
        <taxon>Agrobacterium</taxon>
        <taxon>Agrobacterium tumefaciens complex</taxon>
    </lineage>
</organism>
<dbReference type="RefSeq" id="WP_015647691.1">
    <property type="nucleotide sequence ID" value="NZ_CP039909.1"/>
</dbReference>
<evidence type="ECO:0000256" key="5">
    <source>
        <dbReference type="ARBA" id="ARBA00022692"/>
    </source>
</evidence>
<keyword evidence="6 11" id="KW-0479">Metal-binding</keyword>
<dbReference type="GO" id="GO:0005886">
    <property type="term" value="C:plasma membrane"/>
    <property type="evidence" value="ECO:0007669"/>
    <property type="project" value="UniProtKB-SubCell"/>
</dbReference>
<dbReference type="PROSITE" id="PS51007">
    <property type="entry name" value="CYTC"/>
    <property type="match status" value="1"/>
</dbReference>
<protein>
    <submittedName>
        <fullName evidence="14">Cytochrome c family protein</fullName>
    </submittedName>
</protein>
<evidence type="ECO:0000256" key="10">
    <source>
        <dbReference type="ARBA" id="ARBA00023136"/>
    </source>
</evidence>
<dbReference type="PANTHER" id="PTHR11961">
    <property type="entry name" value="CYTOCHROME C"/>
    <property type="match status" value="1"/>
</dbReference>